<keyword evidence="2" id="KW-0805">Transcription regulation</keyword>
<evidence type="ECO:0000256" key="4">
    <source>
        <dbReference type="ARBA" id="ARBA00023125"/>
    </source>
</evidence>
<keyword evidence="9" id="KW-1185">Reference proteome</keyword>
<dbReference type="InterPro" id="IPR013325">
    <property type="entry name" value="RNA_pol_sigma_r2"/>
</dbReference>
<evidence type="ECO:0000313" key="8">
    <source>
        <dbReference type="EMBL" id="SHG13160.1"/>
    </source>
</evidence>
<comment type="similarity">
    <text evidence="1">Belongs to the sigma-70 factor family. ECF subfamily.</text>
</comment>
<dbReference type="GO" id="GO:0003677">
    <property type="term" value="F:DNA binding"/>
    <property type="evidence" value="ECO:0007669"/>
    <property type="project" value="UniProtKB-KW"/>
</dbReference>
<evidence type="ECO:0000259" key="7">
    <source>
        <dbReference type="Pfam" id="PF08281"/>
    </source>
</evidence>
<dbReference type="GO" id="GO:0016987">
    <property type="term" value="F:sigma factor activity"/>
    <property type="evidence" value="ECO:0007669"/>
    <property type="project" value="UniProtKB-KW"/>
</dbReference>
<dbReference type="PANTHER" id="PTHR43133:SF8">
    <property type="entry name" value="RNA POLYMERASE SIGMA FACTOR HI_1459-RELATED"/>
    <property type="match status" value="1"/>
</dbReference>
<evidence type="ECO:0000313" key="9">
    <source>
        <dbReference type="Proteomes" id="UP000184480"/>
    </source>
</evidence>
<evidence type="ECO:0000259" key="6">
    <source>
        <dbReference type="Pfam" id="PF04542"/>
    </source>
</evidence>
<evidence type="ECO:0000256" key="2">
    <source>
        <dbReference type="ARBA" id="ARBA00023015"/>
    </source>
</evidence>
<dbReference type="CDD" id="cd06171">
    <property type="entry name" value="Sigma70_r4"/>
    <property type="match status" value="1"/>
</dbReference>
<dbReference type="InterPro" id="IPR007627">
    <property type="entry name" value="RNA_pol_sigma70_r2"/>
</dbReference>
<sequence>MSGSPESHNVTEIFNTYQAQLRGFISKRVVSKDDCEDILQNVFYQLSKVDPLVNPINQISGWLYAVTRNQIADWSRKQKKEEMPVVTREDDEFLTEVTEILLLDDESPETTYLRSIVWTELDAALEELPPLQREVFELTELQGFSFKEISESTGIPVNTLLSRKRYAVLYLRERLKNLYDDLLSD</sequence>
<proteinExistence type="inferred from homology"/>
<keyword evidence="3" id="KW-0731">Sigma factor</keyword>
<reference evidence="9" key="1">
    <citation type="submission" date="2016-11" db="EMBL/GenBank/DDBJ databases">
        <authorList>
            <person name="Varghese N."/>
            <person name="Submissions S."/>
        </authorList>
    </citation>
    <scope>NUCLEOTIDE SEQUENCE [LARGE SCALE GENOMIC DNA]</scope>
    <source>
        <strain evidence="9">DSM 27370</strain>
    </source>
</reference>
<dbReference type="NCBIfam" id="TIGR02937">
    <property type="entry name" value="sigma70-ECF"/>
    <property type="match status" value="1"/>
</dbReference>
<dbReference type="AlphaFoldDB" id="A0A1M5HAX4"/>
<dbReference type="STRING" id="1346286.SAMN05444362_1166"/>
<dbReference type="OrthoDB" id="9784272at2"/>
<dbReference type="SUPFAM" id="SSF88659">
    <property type="entry name" value="Sigma3 and sigma4 domains of RNA polymerase sigma factors"/>
    <property type="match status" value="1"/>
</dbReference>
<dbReference type="InterPro" id="IPR013249">
    <property type="entry name" value="RNA_pol_sigma70_r4_t2"/>
</dbReference>
<accession>A0A1M5HAX4</accession>
<evidence type="ECO:0000256" key="5">
    <source>
        <dbReference type="ARBA" id="ARBA00023163"/>
    </source>
</evidence>
<dbReference type="EMBL" id="FQUC01000016">
    <property type="protein sequence ID" value="SHG13160.1"/>
    <property type="molecule type" value="Genomic_DNA"/>
</dbReference>
<dbReference type="GO" id="GO:0006352">
    <property type="term" value="P:DNA-templated transcription initiation"/>
    <property type="evidence" value="ECO:0007669"/>
    <property type="project" value="InterPro"/>
</dbReference>
<dbReference type="SUPFAM" id="SSF88946">
    <property type="entry name" value="Sigma2 domain of RNA polymerase sigma factors"/>
    <property type="match status" value="1"/>
</dbReference>
<dbReference type="Pfam" id="PF04542">
    <property type="entry name" value="Sigma70_r2"/>
    <property type="match status" value="1"/>
</dbReference>
<feature type="domain" description="RNA polymerase sigma-70 region 2" evidence="6">
    <location>
        <begin position="14"/>
        <end position="80"/>
    </location>
</feature>
<dbReference type="InterPro" id="IPR014284">
    <property type="entry name" value="RNA_pol_sigma-70_dom"/>
</dbReference>
<dbReference type="PANTHER" id="PTHR43133">
    <property type="entry name" value="RNA POLYMERASE ECF-TYPE SIGMA FACTO"/>
    <property type="match status" value="1"/>
</dbReference>
<organism evidence="8 9">
    <name type="scientific">Dysgonomonas macrotermitis</name>
    <dbReference type="NCBI Taxonomy" id="1346286"/>
    <lineage>
        <taxon>Bacteria</taxon>
        <taxon>Pseudomonadati</taxon>
        <taxon>Bacteroidota</taxon>
        <taxon>Bacteroidia</taxon>
        <taxon>Bacteroidales</taxon>
        <taxon>Dysgonomonadaceae</taxon>
        <taxon>Dysgonomonas</taxon>
    </lineage>
</organism>
<keyword evidence="4" id="KW-0238">DNA-binding</keyword>
<gene>
    <name evidence="8" type="ORF">SAMN05444362_1166</name>
</gene>
<dbReference type="InterPro" id="IPR013324">
    <property type="entry name" value="RNA_pol_sigma_r3/r4-like"/>
</dbReference>
<dbReference type="Pfam" id="PF08281">
    <property type="entry name" value="Sigma70_r4_2"/>
    <property type="match status" value="1"/>
</dbReference>
<dbReference type="InterPro" id="IPR036388">
    <property type="entry name" value="WH-like_DNA-bd_sf"/>
</dbReference>
<evidence type="ECO:0000256" key="1">
    <source>
        <dbReference type="ARBA" id="ARBA00010641"/>
    </source>
</evidence>
<protein>
    <submittedName>
        <fullName evidence="8">RNA polymerase sigma factor, sigma-70 family</fullName>
    </submittedName>
</protein>
<dbReference type="Gene3D" id="1.10.10.10">
    <property type="entry name" value="Winged helix-like DNA-binding domain superfamily/Winged helix DNA-binding domain"/>
    <property type="match status" value="1"/>
</dbReference>
<dbReference type="Gene3D" id="1.10.1740.10">
    <property type="match status" value="1"/>
</dbReference>
<feature type="domain" description="RNA polymerase sigma factor 70 region 4 type 2" evidence="7">
    <location>
        <begin position="120"/>
        <end position="159"/>
    </location>
</feature>
<dbReference type="Proteomes" id="UP000184480">
    <property type="component" value="Unassembled WGS sequence"/>
</dbReference>
<evidence type="ECO:0000256" key="3">
    <source>
        <dbReference type="ARBA" id="ARBA00023082"/>
    </source>
</evidence>
<dbReference type="InterPro" id="IPR039425">
    <property type="entry name" value="RNA_pol_sigma-70-like"/>
</dbReference>
<keyword evidence="5" id="KW-0804">Transcription</keyword>
<name>A0A1M5HAX4_9BACT</name>